<evidence type="ECO:0000259" key="1">
    <source>
        <dbReference type="Pfam" id="PF16542"/>
    </source>
</evidence>
<keyword evidence="2" id="KW-0808">Transferase</keyword>
<dbReference type="Pfam" id="PF16542">
    <property type="entry name" value="PNKP_ligase"/>
    <property type="match status" value="1"/>
</dbReference>
<dbReference type="Proteomes" id="UP000240572">
    <property type="component" value="Unassembled WGS sequence"/>
</dbReference>
<feature type="domain" description="Polynucleotide kinase-phosphatase ligase" evidence="1">
    <location>
        <begin position="29"/>
        <end position="364"/>
    </location>
</feature>
<sequence length="401" mass="46431">MNELKQQKEDLKKLRSRINWFCDHKINAFSPTISPAPKSEERGEIESLHEGIRYYVKRGVTELLVQKKYMGSYCDIYLHRDLDATYFVSRNGHLIQHIDLEAARQACQAMHARLDWDGVQLVIIQAEMMPWSILGKGLIDNEFEGYLDAHQQHLAWLEGSALYEKIRQVKAGQPFCDFVRDKAALSAKALKQRYPGHIIRQYTAMEAFVLTDLERYRQGTDIYAKQIRHFGEEVPLHFKPFNVLKKVYEDGREEIVNDNASYSVLNDDTMLELHIPDEAALERESERACAWFAALSAACEEGVVIKPRQAFLPGLPPALKVRNNHYLTMIYGIDFIPDLDHHITRRNIKAKLACSVNDWALNYNLLSVPYADLHKENYYLKNLVYDRIMGEKTEALLDTRL</sequence>
<dbReference type="Gene3D" id="3.30.470.30">
    <property type="entry name" value="DNA ligase/mRNA capping enzyme"/>
    <property type="match status" value="2"/>
</dbReference>
<protein>
    <submittedName>
        <fullName evidence="2">PNKP (Polynucleotide 5'-kinase/3'-phosphatase) family adenylyltransferase-like protein</fullName>
    </submittedName>
</protein>
<dbReference type="GO" id="GO:0016779">
    <property type="term" value="F:nucleotidyltransferase activity"/>
    <property type="evidence" value="ECO:0007669"/>
    <property type="project" value="UniProtKB-KW"/>
</dbReference>
<evidence type="ECO:0000313" key="3">
    <source>
        <dbReference type="Proteomes" id="UP000240572"/>
    </source>
</evidence>
<dbReference type="AlphaFoldDB" id="A0A2P8DAU4"/>
<keyword evidence="3" id="KW-1185">Reference proteome</keyword>
<evidence type="ECO:0000313" key="2">
    <source>
        <dbReference type="EMBL" id="PSK94329.1"/>
    </source>
</evidence>
<keyword evidence="2" id="KW-0418">Kinase</keyword>
<proteinExistence type="predicted"/>
<gene>
    <name evidence="2" type="ORF">B0I18_101484</name>
</gene>
<dbReference type="OrthoDB" id="9808081at2"/>
<dbReference type="GO" id="GO:0016301">
    <property type="term" value="F:kinase activity"/>
    <property type="evidence" value="ECO:0007669"/>
    <property type="project" value="UniProtKB-KW"/>
</dbReference>
<comment type="caution">
    <text evidence="2">The sequence shown here is derived from an EMBL/GenBank/DDBJ whole genome shotgun (WGS) entry which is preliminary data.</text>
</comment>
<name>A0A2P8DAU4_9BACT</name>
<dbReference type="RefSeq" id="WP_106521038.1">
    <property type="nucleotide sequence ID" value="NZ_PYGD01000001.1"/>
</dbReference>
<organism evidence="2 3">
    <name type="scientific">Taibaiella chishuiensis</name>
    <dbReference type="NCBI Taxonomy" id="1434707"/>
    <lineage>
        <taxon>Bacteria</taxon>
        <taxon>Pseudomonadati</taxon>
        <taxon>Bacteroidota</taxon>
        <taxon>Chitinophagia</taxon>
        <taxon>Chitinophagales</taxon>
        <taxon>Chitinophagaceae</taxon>
        <taxon>Taibaiella</taxon>
    </lineage>
</organism>
<accession>A0A2P8DAU4</accession>
<dbReference type="EMBL" id="PYGD01000001">
    <property type="protein sequence ID" value="PSK94329.1"/>
    <property type="molecule type" value="Genomic_DNA"/>
</dbReference>
<keyword evidence="2" id="KW-0548">Nucleotidyltransferase</keyword>
<reference evidence="2 3" key="1">
    <citation type="submission" date="2018-03" db="EMBL/GenBank/DDBJ databases">
        <title>Genomic Encyclopedia of Type Strains, Phase III (KMG-III): the genomes of soil and plant-associated and newly described type strains.</title>
        <authorList>
            <person name="Whitman W."/>
        </authorList>
    </citation>
    <scope>NUCLEOTIDE SEQUENCE [LARGE SCALE GENOMIC DNA]</scope>
    <source>
        <strain evidence="2 3">CGMCC 1.12700</strain>
    </source>
</reference>
<dbReference type="InterPro" id="IPR032380">
    <property type="entry name" value="PNKP_ligase_dom"/>
</dbReference>